<dbReference type="SUPFAM" id="SSF56801">
    <property type="entry name" value="Acetyl-CoA synthetase-like"/>
    <property type="match status" value="1"/>
</dbReference>
<dbReference type="EMBL" id="LT607752">
    <property type="protein sequence ID" value="SCG36213.1"/>
    <property type="molecule type" value="Genomic_DNA"/>
</dbReference>
<evidence type="ECO:0000313" key="5">
    <source>
        <dbReference type="EMBL" id="SCG36213.1"/>
    </source>
</evidence>
<proteinExistence type="inferred from homology"/>
<keyword evidence="6" id="KW-1185">Reference proteome</keyword>
<dbReference type="GO" id="GO:0016878">
    <property type="term" value="F:acid-thiol ligase activity"/>
    <property type="evidence" value="ECO:0007669"/>
    <property type="project" value="UniProtKB-ARBA"/>
</dbReference>
<feature type="domain" description="AMP-dependent synthetase/ligase" evidence="3">
    <location>
        <begin position="10"/>
        <end position="369"/>
    </location>
</feature>
<evidence type="ECO:0000313" key="6">
    <source>
        <dbReference type="Proteomes" id="UP000198226"/>
    </source>
</evidence>
<protein>
    <submittedName>
        <fullName evidence="5">Acyl-CoA synthetase (AMP-forming)/AMP-acid ligase II</fullName>
    </submittedName>
</protein>
<sequence>MGGSNFTETLRRQALRRADAEALVDGDARWTYAELDADVDRHAAALRDAGIADGDLVGVLGRNTAGYVIALLALSRLGAVSVPLNWRLHVNEQAYVLDQAGVSALIYHDDFAADAARLATVTGVRKLVATGDHVVGDARRLADLLAGQPAGVRVADAEKSPADVHRLLYTSGTTARPKGVVHTCGNLTANHFAQVLELELTAADRILVSAPLFHVSGLEAPGLATFVAGATMVLTPTFKPTDIARIADGERITGMVLAAQILFGLLDLDDPPDLGTLRYLLFAGVAPSVRQEVKRRLPHVRLIDTFGMTELCNGVCYLDAAHEQSKLGALGAPFPGVRIRIVDEHFRPVGPDVEGEIVVQGEKVSPGYWNDDEANRLSRRDGWFRTGDVGRIDADGYLWFVDRRADLIKSGGENVASAEVERVLARHPDVAEVAVIGVPDPRWDEVPKAFVVLRPGATGTAEELRAHCRAELARYKVPRDVQLVTSLPRNDSGKVLKKALRETAVSG</sequence>
<organism evidence="5 6">
    <name type="scientific">Micromonospora rifamycinica</name>
    <dbReference type="NCBI Taxonomy" id="291594"/>
    <lineage>
        <taxon>Bacteria</taxon>
        <taxon>Bacillati</taxon>
        <taxon>Actinomycetota</taxon>
        <taxon>Actinomycetes</taxon>
        <taxon>Micromonosporales</taxon>
        <taxon>Micromonosporaceae</taxon>
        <taxon>Micromonospora</taxon>
    </lineage>
</organism>
<evidence type="ECO:0000259" key="4">
    <source>
        <dbReference type="Pfam" id="PF13193"/>
    </source>
</evidence>
<dbReference type="Pfam" id="PF13193">
    <property type="entry name" value="AMP-binding_C"/>
    <property type="match status" value="1"/>
</dbReference>
<evidence type="ECO:0000256" key="1">
    <source>
        <dbReference type="ARBA" id="ARBA00006432"/>
    </source>
</evidence>
<name>A0A109IJF4_9ACTN</name>
<dbReference type="InterPro" id="IPR025110">
    <property type="entry name" value="AMP-bd_C"/>
</dbReference>
<gene>
    <name evidence="5" type="ORF">GA0070623_0175</name>
</gene>
<dbReference type="Gene3D" id="3.40.50.12780">
    <property type="entry name" value="N-terminal domain of ligase-like"/>
    <property type="match status" value="1"/>
</dbReference>
<dbReference type="AlphaFoldDB" id="A0A109IJF4"/>
<dbReference type="InterPro" id="IPR050237">
    <property type="entry name" value="ATP-dep_AMP-bd_enzyme"/>
</dbReference>
<dbReference type="PANTHER" id="PTHR43767:SF1">
    <property type="entry name" value="NONRIBOSOMAL PEPTIDE SYNTHASE PES1 (EUROFUNG)-RELATED"/>
    <property type="match status" value="1"/>
</dbReference>
<dbReference type="Pfam" id="PF00501">
    <property type="entry name" value="AMP-binding"/>
    <property type="match status" value="1"/>
</dbReference>
<reference evidence="6" key="1">
    <citation type="submission" date="2016-06" db="EMBL/GenBank/DDBJ databases">
        <authorList>
            <person name="Varghese N."/>
            <person name="Submissions Spin"/>
        </authorList>
    </citation>
    <scope>NUCLEOTIDE SEQUENCE [LARGE SCALE GENOMIC DNA]</scope>
    <source>
        <strain evidence="6">DSM 44983</strain>
    </source>
</reference>
<dbReference type="Proteomes" id="UP000198226">
    <property type="component" value="Chromosome I"/>
</dbReference>
<accession>A0A109IJF4</accession>
<dbReference type="Gene3D" id="3.30.300.30">
    <property type="match status" value="1"/>
</dbReference>
<feature type="domain" description="AMP-binding enzyme C-terminal" evidence="4">
    <location>
        <begin position="419"/>
        <end position="494"/>
    </location>
</feature>
<evidence type="ECO:0000256" key="2">
    <source>
        <dbReference type="ARBA" id="ARBA00022598"/>
    </source>
</evidence>
<dbReference type="OrthoDB" id="9803968at2"/>
<dbReference type="RefSeq" id="WP_067309615.1">
    <property type="nucleotide sequence ID" value="NZ_LRMV01000079.1"/>
</dbReference>
<dbReference type="InterPro" id="IPR000873">
    <property type="entry name" value="AMP-dep_synth/lig_dom"/>
</dbReference>
<dbReference type="PANTHER" id="PTHR43767">
    <property type="entry name" value="LONG-CHAIN-FATTY-ACID--COA LIGASE"/>
    <property type="match status" value="1"/>
</dbReference>
<comment type="similarity">
    <text evidence="1">Belongs to the ATP-dependent AMP-binding enzyme family.</text>
</comment>
<dbReference type="FunFam" id="3.30.300.30:FF:000008">
    <property type="entry name" value="2,3-dihydroxybenzoate-AMP ligase"/>
    <property type="match status" value="1"/>
</dbReference>
<dbReference type="InterPro" id="IPR045851">
    <property type="entry name" value="AMP-bd_C_sf"/>
</dbReference>
<evidence type="ECO:0000259" key="3">
    <source>
        <dbReference type="Pfam" id="PF00501"/>
    </source>
</evidence>
<dbReference type="InterPro" id="IPR042099">
    <property type="entry name" value="ANL_N_sf"/>
</dbReference>
<keyword evidence="2 5" id="KW-0436">Ligase</keyword>